<protein>
    <submittedName>
        <fullName evidence="2">Uncharacterized protein</fullName>
    </submittedName>
</protein>
<name>A0A5C4X2Y2_9MICO</name>
<feature type="region of interest" description="Disordered" evidence="1">
    <location>
        <begin position="1"/>
        <end position="53"/>
    </location>
</feature>
<feature type="compositionally biased region" description="Basic and acidic residues" evidence="1">
    <location>
        <begin position="1"/>
        <end position="15"/>
    </location>
</feature>
<dbReference type="EMBL" id="VDMQ01000003">
    <property type="protein sequence ID" value="TNM55891.1"/>
    <property type="molecule type" value="Genomic_DNA"/>
</dbReference>
<evidence type="ECO:0000313" key="2">
    <source>
        <dbReference type="EMBL" id="TNM55891.1"/>
    </source>
</evidence>
<dbReference type="Proteomes" id="UP000314223">
    <property type="component" value="Unassembled WGS sequence"/>
</dbReference>
<reference evidence="2 3" key="1">
    <citation type="submission" date="2019-06" db="EMBL/GenBank/DDBJ databases">
        <authorList>
            <person name="Mardanova A.M."/>
            <person name="Pudova D.S."/>
            <person name="Shagimardanova E.I."/>
            <person name="Gogoleva N.E."/>
            <person name="Lutfullin M.T."/>
            <person name="Hadieva G.F."/>
            <person name="Sharipova M.R."/>
        </authorList>
    </citation>
    <scope>NUCLEOTIDE SEQUENCE [LARGE SCALE GENOMIC DNA]</scope>
    <source>
        <strain evidence="2 3">MG-1</strain>
    </source>
</reference>
<dbReference type="AlphaFoldDB" id="A0A5C4X2Y2"/>
<evidence type="ECO:0000313" key="3">
    <source>
        <dbReference type="Proteomes" id="UP000314223"/>
    </source>
</evidence>
<proteinExistence type="predicted"/>
<evidence type="ECO:0000256" key="1">
    <source>
        <dbReference type="SAM" id="MobiDB-lite"/>
    </source>
</evidence>
<organism evidence="2 3">
    <name type="scientific">Brevibacterium sediminis</name>
    <dbReference type="NCBI Taxonomy" id="1857024"/>
    <lineage>
        <taxon>Bacteria</taxon>
        <taxon>Bacillati</taxon>
        <taxon>Actinomycetota</taxon>
        <taxon>Actinomycetes</taxon>
        <taxon>Micrococcales</taxon>
        <taxon>Brevibacteriaceae</taxon>
        <taxon>Brevibacterium</taxon>
    </lineage>
</organism>
<comment type="caution">
    <text evidence="2">The sequence shown here is derived from an EMBL/GenBank/DDBJ whole genome shotgun (WGS) entry which is preliminary data.</text>
</comment>
<gene>
    <name evidence="2" type="ORF">FHQ09_06530</name>
</gene>
<accession>A0A5C4X2Y2</accession>
<sequence length="71" mass="8132">MNDKKKDIPVRKKSDMNNPWAPAYQKPSQPAHRGDRTSSLGIGLAEGRINPSHEPWFDHMAKTYDMRGRRG</sequence>